<dbReference type="AlphaFoldDB" id="X7EBG4"/>
<reference evidence="2 3" key="1">
    <citation type="submission" date="2014-01" db="EMBL/GenBank/DDBJ databases">
        <title>Roseivivax halodurans JCM 10272 Genome Sequencing.</title>
        <authorList>
            <person name="Lai Q."/>
            <person name="Li G."/>
            <person name="Shao Z."/>
        </authorList>
    </citation>
    <scope>NUCLEOTIDE SEQUENCE [LARGE SCALE GENOMIC DNA]</scope>
    <source>
        <strain evidence="2 3">JCM 10272</strain>
    </source>
</reference>
<dbReference type="RefSeq" id="WP_037265679.1">
    <property type="nucleotide sequence ID" value="NZ_JALZ01000033.1"/>
</dbReference>
<dbReference type="EMBL" id="JALZ01000033">
    <property type="protein sequence ID" value="ETX13215.1"/>
    <property type="molecule type" value="Genomic_DNA"/>
</dbReference>
<sequence>MSERPFFVGYVGLPRGSRGFAAALAVVLVLGAGLLATMVARSVDDPGPGAFRFDLGPQKVTGIVELTPAPVLHVTEGTSTIAPGHTLMLSGQGKNGALPRARALEGRLATASGILLTRGTLDMLQIGGGEAGLGPATGASAPALPAPEPLGRWALAGEICDGKCASGAMLPGLGIAHKACANLCILNGLPPVFVSTRPVAGASFLLIAGTAEAPMPPELYDWVGEYVTLEGLVRRHGDLLVLTVDPATLERAP</sequence>
<protein>
    <submittedName>
        <fullName evidence="2">Uncharacterized protein</fullName>
    </submittedName>
</protein>
<dbReference type="Proteomes" id="UP000022447">
    <property type="component" value="Unassembled WGS sequence"/>
</dbReference>
<name>X7EBG4_9RHOB</name>
<dbReference type="eggNOG" id="ENOG50301K2">
    <property type="taxonomic scope" value="Bacteria"/>
</dbReference>
<dbReference type="STRING" id="1449350.OCH239_12900"/>
<keyword evidence="1" id="KW-0812">Transmembrane</keyword>
<dbReference type="PATRIC" id="fig|1449350.3.peg.3638"/>
<keyword evidence="3" id="KW-1185">Reference proteome</keyword>
<proteinExistence type="predicted"/>
<feature type="transmembrane region" description="Helical" evidence="1">
    <location>
        <begin position="20"/>
        <end position="40"/>
    </location>
</feature>
<comment type="caution">
    <text evidence="2">The sequence shown here is derived from an EMBL/GenBank/DDBJ whole genome shotgun (WGS) entry which is preliminary data.</text>
</comment>
<organism evidence="2 3">
    <name type="scientific">Roseivivax halodurans JCM 10272</name>
    <dbReference type="NCBI Taxonomy" id="1449350"/>
    <lineage>
        <taxon>Bacteria</taxon>
        <taxon>Pseudomonadati</taxon>
        <taxon>Pseudomonadota</taxon>
        <taxon>Alphaproteobacteria</taxon>
        <taxon>Rhodobacterales</taxon>
        <taxon>Roseobacteraceae</taxon>
        <taxon>Roseivivax</taxon>
    </lineage>
</organism>
<evidence type="ECO:0000313" key="2">
    <source>
        <dbReference type="EMBL" id="ETX13215.1"/>
    </source>
</evidence>
<gene>
    <name evidence="2" type="ORF">OCH239_12900</name>
</gene>
<evidence type="ECO:0000313" key="3">
    <source>
        <dbReference type="Proteomes" id="UP000022447"/>
    </source>
</evidence>
<accession>X7EBG4</accession>
<keyword evidence="1" id="KW-1133">Transmembrane helix</keyword>
<evidence type="ECO:0000256" key="1">
    <source>
        <dbReference type="SAM" id="Phobius"/>
    </source>
</evidence>
<keyword evidence="1" id="KW-0472">Membrane</keyword>